<gene>
    <name evidence="10" type="ORF">RVH17_08840</name>
</gene>
<dbReference type="PANTHER" id="PTHR43616:SF5">
    <property type="entry name" value="GLYCEROL DEHYDROGENASE 1"/>
    <property type="match status" value="1"/>
</dbReference>
<evidence type="ECO:0000256" key="8">
    <source>
        <dbReference type="ARBA" id="ARBA00023209"/>
    </source>
</evidence>
<name>A0AAE4LMP2_9BACT</name>
<dbReference type="EMBL" id="JAWDES010000005">
    <property type="protein sequence ID" value="MDU0260217.1"/>
    <property type="molecule type" value="Genomic_DNA"/>
</dbReference>
<dbReference type="InterPro" id="IPR016205">
    <property type="entry name" value="Glycerol_DH"/>
</dbReference>
<organism evidence="10 11">
    <name type="scientific">Alistipes finegoldii</name>
    <dbReference type="NCBI Taxonomy" id="214856"/>
    <lineage>
        <taxon>Bacteria</taxon>
        <taxon>Pseudomonadati</taxon>
        <taxon>Bacteroidota</taxon>
        <taxon>Bacteroidia</taxon>
        <taxon>Bacteroidales</taxon>
        <taxon>Rikenellaceae</taxon>
        <taxon>Alistipes</taxon>
    </lineage>
</organism>
<dbReference type="PANTHER" id="PTHR43616">
    <property type="entry name" value="GLYCEROL DEHYDROGENASE"/>
    <property type="match status" value="1"/>
</dbReference>
<dbReference type="GO" id="GO:0046872">
    <property type="term" value="F:metal ion binding"/>
    <property type="evidence" value="ECO:0007669"/>
    <property type="project" value="UniProtKB-KW"/>
</dbReference>
<keyword evidence="8" id="KW-0594">Phospholipid biosynthesis</keyword>
<evidence type="ECO:0000313" key="10">
    <source>
        <dbReference type="EMBL" id="MDU0260217.1"/>
    </source>
</evidence>
<dbReference type="SUPFAM" id="SSF56796">
    <property type="entry name" value="Dehydroquinate synthase-like"/>
    <property type="match status" value="1"/>
</dbReference>
<protein>
    <submittedName>
        <fullName evidence="10">Sn-glycerol-1-phosphate dehydrogenase</fullName>
        <ecNumber evidence="10">1.1.1.261</ecNumber>
    </submittedName>
</protein>
<keyword evidence="4" id="KW-0521">NADP</keyword>
<keyword evidence="2" id="KW-0444">Lipid biosynthesis</keyword>
<keyword evidence="9" id="KW-1208">Phospholipid metabolism</keyword>
<dbReference type="CDD" id="cd08175">
    <property type="entry name" value="G1PDH"/>
    <property type="match status" value="1"/>
</dbReference>
<dbReference type="GO" id="GO:0050492">
    <property type="term" value="F:glycerol-1-phosphate dehydrogenase [NAD(P)+] activity"/>
    <property type="evidence" value="ECO:0007669"/>
    <property type="project" value="UniProtKB-EC"/>
</dbReference>
<sequence length="446" mass="49008">MNKVESALSRTTDTKALVIGIETLPRVADMFKELFPGRRALVVADANTWRAAGSDVHRILAQAGIAQDEPHVFTDPKLYAEWTFVEQLDGVLSRTDAIPVAVGSGVINDLTKLCSHHNGRRYMVVGTAASMDGYTAYGASITKDGNKQTFDCPAPLGMVLDPTIAAAAPAKMSASGYADLIAKIPAGADWMLADAVGSELLDEFAFSVVQDGLKDALCDPAGVRAGNVAKVEQLAEGLLLSGFAMQATQSSRPASGAEHQFSHLWDMEHLKYNGASVSHGFKVGIGTLASTAFIEMLLDTPVETLDIEKCVAAWKSWEETEKDIYRIFDNDPEFVARGLVETKGKYVDKEGLRRQLQRLQKAWPALSGHIRRQIIPFGEVRRRLELVGAPYEPEHIGVSRAKFRASFEKIPYMRSRFTVIDIAFRCGWMEEWLDKLFGKGGIWEIK</sequence>
<keyword evidence="7" id="KW-0443">Lipid metabolism</keyword>
<dbReference type="AlphaFoldDB" id="A0AAE4LMP2"/>
<dbReference type="InterPro" id="IPR032837">
    <property type="entry name" value="G1PDH"/>
</dbReference>
<keyword evidence="1" id="KW-0963">Cytoplasm</keyword>
<dbReference type="EC" id="1.1.1.261" evidence="10"/>
<dbReference type="Proteomes" id="UP001181347">
    <property type="component" value="Unassembled WGS sequence"/>
</dbReference>
<evidence type="ECO:0000256" key="4">
    <source>
        <dbReference type="ARBA" id="ARBA00022857"/>
    </source>
</evidence>
<evidence type="ECO:0000256" key="1">
    <source>
        <dbReference type="ARBA" id="ARBA00022490"/>
    </source>
</evidence>
<evidence type="ECO:0000256" key="6">
    <source>
        <dbReference type="ARBA" id="ARBA00023027"/>
    </source>
</evidence>
<keyword evidence="3" id="KW-0479">Metal-binding</keyword>
<keyword evidence="6" id="KW-0520">NAD</keyword>
<evidence type="ECO:0000256" key="2">
    <source>
        <dbReference type="ARBA" id="ARBA00022516"/>
    </source>
</evidence>
<dbReference type="Gene3D" id="1.20.1090.10">
    <property type="entry name" value="Dehydroquinate synthase-like - alpha domain"/>
    <property type="match status" value="1"/>
</dbReference>
<accession>A0AAE4LMP2</accession>
<comment type="caution">
    <text evidence="10">The sequence shown here is derived from an EMBL/GenBank/DDBJ whole genome shotgun (WGS) entry which is preliminary data.</text>
</comment>
<evidence type="ECO:0000313" key="11">
    <source>
        <dbReference type="Proteomes" id="UP001181347"/>
    </source>
</evidence>
<reference evidence="10" key="1">
    <citation type="submission" date="2023-10" db="EMBL/GenBank/DDBJ databases">
        <title>Genome Sequence of the Bacteria from From Gut Wall in Crohn's Disease.</title>
        <authorList>
            <person name="Rodriguez-Palacios A."/>
        </authorList>
    </citation>
    <scope>NUCLEOTIDE SEQUENCE</scope>
    <source>
        <strain evidence="10">CavFT-hAR58</strain>
    </source>
</reference>
<evidence type="ECO:0000256" key="9">
    <source>
        <dbReference type="ARBA" id="ARBA00023264"/>
    </source>
</evidence>
<proteinExistence type="predicted"/>
<dbReference type="Pfam" id="PF13685">
    <property type="entry name" value="Fe-ADH_2"/>
    <property type="match status" value="1"/>
</dbReference>
<evidence type="ECO:0000256" key="3">
    <source>
        <dbReference type="ARBA" id="ARBA00022723"/>
    </source>
</evidence>
<keyword evidence="5 10" id="KW-0560">Oxidoreductase</keyword>
<dbReference type="Gene3D" id="3.40.50.1970">
    <property type="match status" value="1"/>
</dbReference>
<dbReference type="GO" id="GO:0008654">
    <property type="term" value="P:phospholipid biosynthetic process"/>
    <property type="evidence" value="ECO:0007669"/>
    <property type="project" value="UniProtKB-KW"/>
</dbReference>
<evidence type="ECO:0000256" key="5">
    <source>
        <dbReference type="ARBA" id="ARBA00023002"/>
    </source>
</evidence>
<dbReference type="RefSeq" id="WP_237958706.1">
    <property type="nucleotide sequence ID" value="NZ_DBFJTA010000036.1"/>
</dbReference>
<evidence type="ECO:0000256" key="7">
    <source>
        <dbReference type="ARBA" id="ARBA00023098"/>
    </source>
</evidence>